<dbReference type="InterPro" id="IPR006638">
    <property type="entry name" value="Elp3/MiaA/NifB-like_rSAM"/>
</dbReference>
<dbReference type="AlphaFoldDB" id="A0AAW8NMX6"/>
<dbReference type="SMART" id="SM00729">
    <property type="entry name" value="Elp3"/>
    <property type="match status" value="1"/>
</dbReference>
<dbReference type="InterPro" id="IPR034505">
    <property type="entry name" value="Coproporphyrinogen-III_oxidase"/>
</dbReference>
<dbReference type="GO" id="GO:0051539">
    <property type="term" value="F:4 iron, 4 sulfur cluster binding"/>
    <property type="evidence" value="ECO:0007669"/>
    <property type="project" value="TreeGrafter"/>
</dbReference>
<dbReference type="GO" id="GO:0005737">
    <property type="term" value="C:cytoplasm"/>
    <property type="evidence" value="ECO:0007669"/>
    <property type="project" value="TreeGrafter"/>
</dbReference>
<dbReference type="PANTHER" id="PTHR13932:SF5">
    <property type="entry name" value="RADICAL S-ADENOSYL METHIONINE DOMAIN-CONTAINING PROTEIN 1, MITOCHONDRIAL"/>
    <property type="match status" value="1"/>
</dbReference>
<dbReference type="Proteomes" id="UP001271263">
    <property type="component" value="Unassembled WGS sequence"/>
</dbReference>
<gene>
    <name evidence="2" type="ORF">OS133_10325</name>
    <name evidence="3" type="ORF">OS134_05390</name>
</gene>
<evidence type="ECO:0000259" key="1">
    <source>
        <dbReference type="PROSITE" id="PS51918"/>
    </source>
</evidence>
<reference evidence="2" key="2">
    <citation type="submission" date="2022-11" db="EMBL/GenBank/DDBJ databases">
        <title>Prophages regulate Shewanella fidelis motility and biofilm formation: implications for gut colonization dynamics in Ciona robusta.</title>
        <authorList>
            <person name="Natarajan O."/>
            <person name="Gibboney S.L."/>
            <person name="Young M.N."/>
            <person name="Lim S.J."/>
            <person name="Pluta N."/>
            <person name="Atkinson C.G.F."/>
            <person name="Leigh B.A."/>
            <person name="Liberti A."/>
            <person name="Kees E."/>
            <person name="Breitbart M."/>
            <person name="Gralnick J."/>
            <person name="Dishaw L.J."/>
        </authorList>
    </citation>
    <scope>NUCLEOTIDE SEQUENCE</scope>
    <source>
        <strain evidence="2">3313</strain>
    </source>
</reference>
<evidence type="ECO:0000313" key="5">
    <source>
        <dbReference type="Proteomes" id="UP001271263"/>
    </source>
</evidence>
<dbReference type="CDD" id="cd01335">
    <property type="entry name" value="Radical_SAM"/>
    <property type="match status" value="1"/>
</dbReference>
<dbReference type="SFLD" id="SFLDG01065">
    <property type="entry name" value="anaerobic_coproporphyrinogen-I"/>
    <property type="match status" value="1"/>
</dbReference>
<comment type="caution">
    <text evidence="2">The sequence shown here is derived from an EMBL/GenBank/DDBJ whole genome shotgun (WGS) entry which is preliminary data.</text>
</comment>
<accession>A0AAW8NMX6</accession>
<dbReference type="NCBIfam" id="NF006385">
    <property type="entry name" value="PRK08629.1"/>
    <property type="match status" value="1"/>
</dbReference>
<organism evidence="2 4">
    <name type="scientific">Shewanella fidelis</name>
    <dbReference type="NCBI Taxonomy" id="173509"/>
    <lineage>
        <taxon>Bacteria</taxon>
        <taxon>Pseudomonadati</taxon>
        <taxon>Pseudomonadota</taxon>
        <taxon>Gammaproteobacteria</taxon>
        <taxon>Alteromonadales</taxon>
        <taxon>Shewanellaceae</taxon>
        <taxon>Shewanella</taxon>
    </lineage>
</organism>
<dbReference type="Gene3D" id="3.80.30.20">
    <property type="entry name" value="tm_1862 like domain"/>
    <property type="match status" value="1"/>
</dbReference>
<dbReference type="EMBL" id="JAPMLD010000002">
    <property type="protein sequence ID" value="MDW4823509.1"/>
    <property type="molecule type" value="Genomic_DNA"/>
</dbReference>
<dbReference type="InterPro" id="IPR007197">
    <property type="entry name" value="rSAM"/>
</dbReference>
<reference evidence="3 5" key="1">
    <citation type="journal article" date="2022" name="bioRxiv">
        <title>Prophages regulate Shewanella fidelis 3313 motility and biofilm formation: implications for gut colonization dynamics in Ciona robusta.</title>
        <authorList>
            <person name="Natarajan O."/>
            <person name="Gibboney S.L."/>
            <person name="Young M.N."/>
            <person name="Lim S.J."/>
            <person name="Pluta N."/>
            <person name="Atkinson C.G."/>
            <person name="Leigh B.A."/>
            <person name="Liberti A."/>
            <person name="Kees E.D."/>
            <person name="Breitbart M."/>
            <person name="Gralnick J.A."/>
            <person name="Dishaw L.J."/>
        </authorList>
    </citation>
    <scope>NUCLEOTIDE SEQUENCE [LARGE SCALE GENOMIC DNA]</scope>
    <source>
        <strain evidence="3 5">JG4066</strain>
    </source>
</reference>
<dbReference type="EMBL" id="JAPMLE010000001">
    <property type="protein sequence ID" value="MDR8524056.1"/>
    <property type="molecule type" value="Genomic_DNA"/>
</dbReference>
<dbReference type="Pfam" id="PF04055">
    <property type="entry name" value="Radical_SAM"/>
    <property type="match status" value="1"/>
</dbReference>
<dbReference type="InterPro" id="IPR058240">
    <property type="entry name" value="rSAM_sf"/>
</dbReference>
<dbReference type="GO" id="GO:0003824">
    <property type="term" value="F:catalytic activity"/>
    <property type="evidence" value="ECO:0007669"/>
    <property type="project" value="InterPro"/>
</dbReference>
<name>A0AAW8NMX6_9GAMM</name>
<dbReference type="Proteomes" id="UP001259340">
    <property type="component" value="Unassembled WGS sequence"/>
</dbReference>
<dbReference type="PROSITE" id="PS51918">
    <property type="entry name" value="RADICAL_SAM"/>
    <property type="match status" value="1"/>
</dbReference>
<dbReference type="SFLD" id="SFLDS00029">
    <property type="entry name" value="Radical_SAM"/>
    <property type="match status" value="1"/>
</dbReference>
<protein>
    <submittedName>
        <fullName evidence="2">Coproporphyrinogen III oxidase family protein</fullName>
    </submittedName>
</protein>
<proteinExistence type="predicted"/>
<dbReference type="GO" id="GO:0006779">
    <property type="term" value="P:porphyrin-containing compound biosynthetic process"/>
    <property type="evidence" value="ECO:0007669"/>
    <property type="project" value="TreeGrafter"/>
</dbReference>
<dbReference type="SUPFAM" id="SSF102114">
    <property type="entry name" value="Radical SAM enzymes"/>
    <property type="match status" value="1"/>
</dbReference>
<feature type="domain" description="Radical SAM core" evidence="1">
    <location>
        <begin position="45"/>
        <end position="275"/>
    </location>
</feature>
<keyword evidence="5" id="KW-1185">Reference proteome</keyword>
<dbReference type="PANTHER" id="PTHR13932">
    <property type="entry name" value="COPROPORPHYRINIGEN III OXIDASE"/>
    <property type="match status" value="1"/>
</dbReference>
<evidence type="ECO:0000313" key="3">
    <source>
        <dbReference type="EMBL" id="MDW4823509.1"/>
    </source>
</evidence>
<evidence type="ECO:0000313" key="4">
    <source>
        <dbReference type="Proteomes" id="UP001259340"/>
    </source>
</evidence>
<dbReference type="InterPro" id="IPR023404">
    <property type="entry name" value="rSAM_horseshoe"/>
</dbReference>
<evidence type="ECO:0000313" key="2">
    <source>
        <dbReference type="EMBL" id="MDR8524056.1"/>
    </source>
</evidence>
<dbReference type="RefSeq" id="WP_310654815.1">
    <property type="nucleotide sequence ID" value="NZ_JAPMLA010000001.1"/>
</dbReference>
<sequence>MPFADFRLSLATQSLDLVMQQTIMQSLSLADATVFSPGQTSVGLACDQHIETLYIHIPFCHTLCRFCSFHKIKYNREKALVYFEALRKEIKRVIAAGLRFNRVYIGGGTTTILEDELVKTIELIKSLTNVREVSCETDPSYFKTGKPEMLNGLVDRMSIGLQSFDDNILKASGRFEKFGSGDEQEIDIAKGIELFPTVNVDLMYGFKGQTPASVVADIERMIQLKPDQITTYPLTLGIGKNRKKSKCLAGESKDLWPQFLAVKQAMAEHYMMEFPWSYSRNFGDKVENKYVLDGENCFGVGSGAFGRFGQQFQISSFDIDGYIELINQGNVGTSHHKMLSNKSINQHHLMIMMGKGCLDHALFKAHTGKSLWQAFPLELGYLLTAGALIKDGNSYRTTEAGQFIALKMFSGFLAGMDYLREQALQLANTRWT</sequence>